<protein>
    <submittedName>
        <fullName evidence="2">DUF4065 domain-containing protein</fullName>
    </submittedName>
</protein>
<gene>
    <name evidence="2" type="ORF">RFH51_06300</name>
</gene>
<evidence type="ECO:0000313" key="3">
    <source>
        <dbReference type="Proteomes" id="UP001243195"/>
    </source>
</evidence>
<evidence type="ECO:0000313" key="2">
    <source>
        <dbReference type="EMBL" id="MDQ9071067.1"/>
    </source>
</evidence>
<comment type="caution">
    <text evidence="2">The sequence shown here is derived from an EMBL/GenBank/DDBJ whole genome shotgun (WGS) entry which is preliminary data.</text>
</comment>
<dbReference type="Proteomes" id="UP001243195">
    <property type="component" value="Unassembled WGS sequence"/>
</dbReference>
<name>A0AAW8JI24_9GAMM</name>
<reference evidence="2" key="1">
    <citation type="submission" date="2023-08" db="EMBL/GenBank/DDBJ databases">
        <title>Emergence of clinically-relevant ST2 carbapenem-resistant Acinetobacter baumannii strains in hospital sewages in Zhejiang, East of China.</title>
        <authorList>
            <person name="Kaichao C."/>
            <person name="Zhang R."/>
        </authorList>
    </citation>
    <scope>NUCLEOTIDE SEQUENCE</scope>
    <source>
        <strain evidence="2">M-SY-60</strain>
    </source>
</reference>
<dbReference type="AlphaFoldDB" id="A0AAW8JI24"/>
<dbReference type="InterPro" id="IPR025272">
    <property type="entry name" value="SocA_Panacea"/>
</dbReference>
<dbReference type="Pfam" id="PF13274">
    <property type="entry name" value="SocA_Panacea"/>
    <property type="match status" value="1"/>
</dbReference>
<evidence type="ECO:0000259" key="1">
    <source>
        <dbReference type="Pfam" id="PF13274"/>
    </source>
</evidence>
<organism evidence="2 3">
    <name type="scientific">Acinetobacter gerneri</name>
    <dbReference type="NCBI Taxonomy" id="202952"/>
    <lineage>
        <taxon>Bacteria</taxon>
        <taxon>Pseudomonadati</taxon>
        <taxon>Pseudomonadota</taxon>
        <taxon>Gammaproteobacteria</taxon>
        <taxon>Moraxellales</taxon>
        <taxon>Moraxellaceae</taxon>
        <taxon>Acinetobacter</taxon>
    </lineage>
</organism>
<accession>A0AAW8JI24</accession>
<feature type="domain" description="Antitoxin SocA-like Panacea" evidence="1">
    <location>
        <begin position="28"/>
        <end position="121"/>
    </location>
</feature>
<sequence>MAYSALQVANRIIEKGREKGLYFTQMQLLKLVYIAHGWYLAVSDAPLINNQVEAWKYGPVISDLYQVVKVFGSEQIKGDLINNPVAFSDDAETVMDFVIRNYGSFSAFKLSEITHAPNTPWSETFNQDGGWAEVITNGAIQKHYRELYKQYFN</sequence>
<dbReference type="RefSeq" id="WP_308955547.1">
    <property type="nucleotide sequence ID" value="NZ_JAVICY010000005.1"/>
</dbReference>
<proteinExistence type="predicted"/>
<dbReference type="EMBL" id="JAVIDA010000006">
    <property type="protein sequence ID" value="MDQ9071067.1"/>
    <property type="molecule type" value="Genomic_DNA"/>
</dbReference>